<name>A0A1Y1RWI7_9SPIO</name>
<evidence type="ECO:0000256" key="3">
    <source>
        <dbReference type="ARBA" id="ARBA00007970"/>
    </source>
</evidence>
<dbReference type="HAMAP" id="MF_01023">
    <property type="entry name" value="HisC_aminotrans_2"/>
    <property type="match status" value="1"/>
</dbReference>
<dbReference type="NCBIfam" id="TIGR01141">
    <property type="entry name" value="hisC"/>
    <property type="match status" value="1"/>
</dbReference>
<keyword evidence="8 11" id="KW-0663">Pyridoxal phosphate</keyword>
<organism evidence="13 14">
    <name type="scientific">Marispirochaeta aestuarii</name>
    <dbReference type="NCBI Taxonomy" id="1963862"/>
    <lineage>
        <taxon>Bacteria</taxon>
        <taxon>Pseudomonadati</taxon>
        <taxon>Spirochaetota</taxon>
        <taxon>Spirochaetia</taxon>
        <taxon>Spirochaetales</taxon>
        <taxon>Spirochaetaceae</taxon>
        <taxon>Marispirochaeta</taxon>
    </lineage>
</organism>
<evidence type="ECO:0000313" key="14">
    <source>
        <dbReference type="Proteomes" id="UP000192343"/>
    </source>
</evidence>
<dbReference type="Gene3D" id="3.90.1150.10">
    <property type="entry name" value="Aspartate Aminotransferase, domain 1"/>
    <property type="match status" value="1"/>
</dbReference>
<comment type="similarity">
    <text evidence="3 11">Belongs to the class-II pyridoxal-phosphate-dependent aminotransferase family. Histidinol-phosphate aminotransferase subfamily.</text>
</comment>
<dbReference type="UniPathway" id="UPA00031">
    <property type="reaction ID" value="UER00012"/>
</dbReference>
<comment type="subunit">
    <text evidence="4 11">Homodimer.</text>
</comment>
<dbReference type="InterPro" id="IPR015424">
    <property type="entry name" value="PyrdxlP-dep_Trfase"/>
</dbReference>
<evidence type="ECO:0000256" key="9">
    <source>
        <dbReference type="ARBA" id="ARBA00023102"/>
    </source>
</evidence>
<sequence length="360" mass="40221">MMYSRKVRALTPYVPGEQPQNRQYIKLNTNENPFPPAPGVDELLHSFDASRLRLYPDPDSTRLREAFAKRFGLGKENIFCGNGSDEVLAHLFYAFFDEEYGPVLFPDVSYSFYPVFCSFHGLSYREVPLGEDFSVDTGLFRKIAAESDYSGIILANPNAPTGIAVTRSEIITLLESTRQDRLIAVDEAYVDFGGESVVDLVNTYPNLLVVGTLSKSYSLAGLRLGYAAGHPDLIEALTRTKDAFNSYPVSRLGQEIAVAALEDTGYFEKCRDELIAVREWTAAKLTDAGWRVLPSKANFLFAAPSFTTAKKLYAILKDRGFLVRFFSKPRTRDFLRISIGSGKDMESFIHELSCITNGEL</sequence>
<evidence type="ECO:0000259" key="12">
    <source>
        <dbReference type="Pfam" id="PF00155"/>
    </source>
</evidence>
<keyword evidence="7 11" id="KW-0808">Transferase</keyword>
<dbReference type="Proteomes" id="UP000192343">
    <property type="component" value="Unassembled WGS sequence"/>
</dbReference>
<evidence type="ECO:0000256" key="2">
    <source>
        <dbReference type="ARBA" id="ARBA00005011"/>
    </source>
</evidence>
<dbReference type="AlphaFoldDB" id="A0A1Y1RWI7"/>
<dbReference type="GO" id="GO:0004400">
    <property type="term" value="F:histidinol-phosphate transaminase activity"/>
    <property type="evidence" value="ECO:0007669"/>
    <property type="project" value="UniProtKB-UniRule"/>
</dbReference>
<dbReference type="STRING" id="1963862.B4O97_14555"/>
<dbReference type="EMBL" id="MWQY01000017">
    <property type="protein sequence ID" value="ORC33933.1"/>
    <property type="molecule type" value="Genomic_DNA"/>
</dbReference>
<dbReference type="PANTHER" id="PTHR42885:SF2">
    <property type="entry name" value="HISTIDINOL-PHOSPHATE AMINOTRANSFERASE"/>
    <property type="match status" value="1"/>
</dbReference>
<evidence type="ECO:0000256" key="7">
    <source>
        <dbReference type="ARBA" id="ARBA00022679"/>
    </source>
</evidence>
<keyword evidence="6 11" id="KW-0028">Amino-acid biosynthesis</keyword>
<keyword evidence="9 11" id="KW-0368">Histidine biosynthesis</keyword>
<evidence type="ECO:0000256" key="1">
    <source>
        <dbReference type="ARBA" id="ARBA00001933"/>
    </source>
</evidence>
<keyword evidence="5 11" id="KW-0032">Aminotransferase</keyword>
<evidence type="ECO:0000256" key="6">
    <source>
        <dbReference type="ARBA" id="ARBA00022605"/>
    </source>
</evidence>
<evidence type="ECO:0000256" key="11">
    <source>
        <dbReference type="HAMAP-Rule" id="MF_01023"/>
    </source>
</evidence>
<feature type="domain" description="Aminotransferase class I/classII large" evidence="12">
    <location>
        <begin position="23"/>
        <end position="350"/>
    </location>
</feature>
<dbReference type="CDD" id="cd00609">
    <property type="entry name" value="AAT_like"/>
    <property type="match status" value="1"/>
</dbReference>
<comment type="cofactor">
    <cofactor evidence="1 11">
        <name>pyridoxal 5'-phosphate</name>
        <dbReference type="ChEBI" id="CHEBI:597326"/>
    </cofactor>
</comment>
<dbReference type="GO" id="GO:0030170">
    <property type="term" value="F:pyridoxal phosphate binding"/>
    <property type="evidence" value="ECO:0007669"/>
    <property type="project" value="InterPro"/>
</dbReference>
<keyword evidence="14" id="KW-1185">Reference proteome</keyword>
<evidence type="ECO:0000256" key="5">
    <source>
        <dbReference type="ARBA" id="ARBA00022576"/>
    </source>
</evidence>
<dbReference type="InterPro" id="IPR004839">
    <property type="entry name" value="Aminotransferase_I/II_large"/>
</dbReference>
<comment type="catalytic activity">
    <reaction evidence="10 11">
        <text>L-histidinol phosphate + 2-oxoglutarate = 3-(imidazol-4-yl)-2-oxopropyl phosphate + L-glutamate</text>
        <dbReference type="Rhea" id="RHEA:23744"/>
        <dbReference type="ChEBI" id="CHEBI:16810"/>
        <dbReference type="ChEBI" id="CHEBI:29985"/>
        <dbReference type="ChEBI" id="CHEBI:57766"/>
        <dbReference type="ChEBI" id="CHEBI:57980"/>
        <dbReference type="EC" id="2.6.1.9"/>
    </reaction>
</comment>
<protein>
    <recommendedName>
        <fullName evidence="11">Histidinol-phosphate aminotransferase</fullName>
        <ecNumber evidence="11">2.6.1.9</ecNumber>
    </recommendedName>
    <alternativeName>
        <fullName evidence="11">Imidazole acetol-phosphate transaminase</fullName>
    </alternativeName>
</protein>
<dbReference type="EC" id="2.6.1.9" evidence="11"/>
<feature type="modified residue" description="N6-(pyridoxal phosphate)lysine" evidence="11">
    <location>
        <position position="215"/>
    </location>
</feature>
<dbReference type="InterPro" id="IPR001917">
    <property type="entry name" value="Aminotrans_II_pyridoxalP_BS"/>
</dbReference>
<dbReference type="Gene3D" id="3.40.640.10">
    <property type="entry name" value="Type I PLP-dependent aspartate aminotransferase-like (Major domain)"/>
    <property type="match status" value="1"/>
</dbReference>
<proteinExistence type="inferred from homology"/>
<reference evidence="13 14" key="1">
    <citation type="submission" date="2017-03" db="EMBL/GenBank/DDBJ databases">
        <title>Draft Genome sequence of Marispirochaeta sp. strain JC444.</title>
        <authorList>
            <person name="Shivani Y."/>
            <person name="Subhash Y."/>
            <person name="Sasikala C."/>
            <person name="Ramana C."/>
        </authorList>
    </citation>
    <scope>NUCLEOTIDE SEQUENCE [LARGE SCALE GENOMIC DNA]</scope>
    <source>
        <strain evidence="13 14">JC444</strain>
    </source>
</reference>
<dbReference type="InterPro" id="IPR005861">
    <property type="entry name" value="HisP_aminotrans"/>
</dbReference>
<dbReference type="GO" id="GO:0000105">
    <property type="term" value="P:L-histidine biosynthetic process"/>
    <property type="evidence" value="ECO:0007669"/>
    <property type="project" value="UniProtKB-UniRule"/>
</dbReference>
<evidence type="ECO:0000256" key="8">
    <source>
        <dbReference type="ARBA" id="ARBA00022898"/>
    </source>
</evidence>
<dbReference type="PROSITE" id="PS00599">
    <property type="entry name" value="AA_TRANSFER_CLASS_2"/>
    <property type="match status" value="1"/>
</dbReference>
<dbReference type="Pfam" id="PF00155">
    <property type="entry name" value="Aminotran_1_2"/>
    <property type="match status" value="1"/>
</dbReference>
<comment type="pathway">
    <text evidence="2 11">Amino-acid biosynthesis; L-histidine biosynthesis; L-histidine from 5-phospho-alpha-D-ribose 1-diphosphate: step 7/9.</text>
</comment>
<dbReference type="PANTHER" id="PTHR42885">
    <property type="entry name" value="HISTIDINOL-PHOSPHATE AMINOTRANSFERASE-RELATED"/>
    <property type="match status" value="1"/>
</dbReference>
<evidence type="ECO:0000313" key="13">
    <source>
        <dbReference type="EMBL" id="ORC33933.1"/>
    </source>
</evidence>
<comment type="caution">
    <text evidence="13">The sequence shown here is derived from an EMBL/GenBank/DDBJ whole genome shotgun (WGS) entry which is preliminary data.</text>
</comment>
<dbReference type="SUPFAM" id="SSF53383">
    <property type="entry name" value="PLP-dependent transferases"/>
    <property type="match status" value="1"/>
</dbReference>
<dbReference type="OrthoDB" id="9813612at2"/>
<evidence type="ECO:0000256" key="10">
    <source>
        <dbReference type="ARBA" id="ARBA00047481"/>
    </source>
</evidence>
<evidence type="ECO:0000256" key="4">
    <source>
        <dbReference type="ARBA" id="ARBA00011738"/>
    </source>
</evidence>
<dbReference type="InterPro" id="IPR015422">
    <property type="entry name" value="PyrdxlP-dep_Trfase_small"/>
</dbReference>
<gene>
    <name evidence="11" type="primary">hisC</name>
    <name evidence="13" type="ORF">B4O97_14555</name>
</gene>
<accession>A0A1Y1RWI7</accession>
<dbReference type="InterPro" id="IPR015421">
    <property type="entry name" value="PyrdxlP-dep_Trfase_major"/>
</dbReference>